<organism evidence="1 2">
    <name type="scientific">Brucella suis biovar 1 (strain 1330)</name>
    <dbReference type="NCBI Taxonomy" id="204722"/>
    <lineage>
        <taxon>Bacteria</taxon>
        <taxon>Pseudomonadati</taxon>
        <taxon>Pseudomonadota</taxon>
        <taxon>Alphaproteobacteria</taxon>
        <taxon>Hyphomicrobiales</taxon>
        <taxon>Brucellaceae</taxon>
        <taxon>Brucella/Ochrobactrum group</taxon>
        <taxon>Brucella</taxon>
    </lineage>
</organism>
<dbReference type="Proteomes" id="UP000007104">
    <property type="component" value="Chromosome I"/>
</dbReference>
<sequence>MSNALFTRIETIARKVHRKAASSGAFKTQFSPPLTGRKAEGQIRGAWSDVNVASK</sequence>
<keyword evidence="2" id="KW-1185">Reference proteome</keyword>
<evidence type="ECO:0000313" key="2">
    <source>
        <dbReference type="Proteomes" id="UP000007104"/>
    </source>
</evidence>
<proteinExistence type="predicted"/>
<accession>A0A0H3G5K0</accession>
<dbReference type="KEGG" id="bsi:BS1330_I1938"/>
<evidence type="ECO:0000313" key="1">
    <source>
        <dbReference type="EMBL" id="AEM19253.1"/>
    </source>
</evidence>
<dbReference type="EMBL" id="CP002997">
    <property type="protein sequence ID" value="AEM19253.1"/>
    <property type="molecule type" value="Genomic_DNA"/>
</dbReference>
<reference evidence="1 2" key="1">
    <citation type="journal article" date="2011" name="J. Bacteriol.">
        <title>Revised genome sequence of Brucella suis 1330.</title>
        <authorList>
            <person name="Tae H."/>
            <person name="Shallom S."/>
            <person name="Settlage R."/>
            <person name="Preston D."/>
            <person name="Adams L.G."/>
            <person name="Garner H.R."/>
        </authorList>
    </citation>
    <scope>NUCLEOTIDE SEQUENCE [LARGE SCALE GENOMIC DNA]</scope>
    <source>
        <strain evidence="1 2">1330</strain>
    </source>
</reference>
<protein>
    <submittedName>
        <fullName evidence="1">Uncharacterized protein</fullName>
    </submittedName>
</protein>
<name>A0A0H3G5K0_BRUSU</name>
<dbReference type="HOGENOM" id="CLU_196555_0_0_5"/>
<dbReference type="KEGG" id="bms:BR1944"/>
<gene>
    <name evidence="1" type="ordered locus">BS1330_I1938</name>
</gene>
<dbReference type="AlphaFoldDB" id="A0A0H3G5K0"/>